<dbReference type="Gene3D" id="3.40.50.1820">
    <property type="entry name" value="alpha/beta hydrolase"/>
    <property type="match status" value="1"/>
</dbReference>
<keyword evidence="3" id="KW-1185">Reference proteome</keyword>
<sequence length="186" mass="20355">MAKPIFVLVHGAWHGPRCWDRLTAELDKAGYSSVAPALPSTWVVPPVPDYSQDIDVIRKKVEDLVQEHDIVVVMHSYGGLPGGSALEGLDKQTCSFEGLKGGVIRLIFICAFLVPEGSQCPLTSDSSIPEMRLTVRCAGIVTMRPEDAKFMFYQDMDDETVAELAKDLQPQSIGAFWSTVPTIFAA</sequence>
<dbReference type="InterPro" id="IPR029058">
    <property type="entry name" value="AB_hydrolase_fold"/>
</dbReference>
<gene>
    <name evidence="2" type="ORF">VP1G_06264</name>
</gene>
<dbReference type="Proteomes" id="UP000078576">
    <property type="component" value="Unassembled WGS sequence"/>
</dbReference>
<dbReference type="SUPFAM" id="SSF53474">
    <property type="entry name" value="alpha/beta-Hydrolases"/>
    <property type="match status" value="1"/>
</dbReference>
<dbReference type="InterPro" id="IPR052897">
    <property type="entry name" value="Sec-Metab_Biosynth_Hydrolase"/>
</dbReference>
<accession>A0A194V4W9</accession>
<evidence type="ECO:0000313" key="2">
    <source>
        <dbReference type="EMBL" id="KUI58959.1"/>
    </source>
</evidence>
<reference evidence="3" key="1">
    <citation type="submission" date="2014-12" db="EMBL/GenBank/DDBJ databases">
        <title>Genome Sequence of Valsa Canker Pathogens Uncovers a Specific Adaption of Colonization on Woody Bark.</title>
        <authorList>
            <person name="Yin Z."/>
            <person name="Liu H."/>
            <person name="Gao X."/>
            <person name="Li Z."/>
            <person name="Song N."/>
            <person name="Ke X."/>
            <person name="Dai Q."/>
            <person name="Wu Y."/>
            <person name="Sun Y."/>
            <person name="Xu J.-R."/>
            <person name="Kang Z.K."/>
            <person name="Wang L."/>
            <person name="Huang L."/>
        </authorList>
    </citation>
    <scope>NUCLEOTIDE SEQUENCE [LARGE SCALE GENOMIC DNA]</scope>
    <source>
        <strain evidence="3">SXYL134</strain>
    </source>
</reference>
<dbReference type="AlphaFoldDB" id="A0A194V4W9"/>
<evidence type="ECO:0000259" key="1">
    <source>
        <dbReference type="Pfam" id="PF12697"/>
    </source>
</evidence>
<organism evidence="2 3">
    <name type="scientific">Cytospora mali</name>
    <name type="common">Apple Valsa canker fungus</name>
    <name type="synonym">Valsa mali</name>
    <dbReference type="NCBI Taxonomy" id="578113"/>
    <lineage>
        <taxon>Eukaryota</taxon>
        <taxon>Fungi</taxon>
        <taxon>Dikarya</taxon>
        <taxon>Ascomycota</taxon>
        <taxon>Pezizomycotina</taxon>
        <taxon>Sordariomycetes</taxon>
        <taxon>Sordariomycetidae</taxon>
        <taxon>Diaporthales</taxon>
        <taxon>Cytosporaceae</taxon>
        <taxon>Cytospora</taxon>
    </lineage>
</organism>
<feature type="domain" description="AB hydrolase-1" evidence="1">
    <location>
        <begin position="6"/>
        <end position="164"/>
    </location>
</feature>
<evidence type="ECO:0000313" key="3">
    <source>
        <dbReference type="Proteomes" id="UP000078576"/>
    </source>
</evidence>
<dbReference type="PANTHER" id="PTHR37017">
    <property type="entry name" value="AB HYDROLASE-1 DOMAIN-CONTAINING PROTEIN-RELATED"/>
    <property type="match status" value="1"/>
</dbReference>
<dbReference type="Pfam" id="PF12697">
    <property type="entry name" value="Abhydrolase_6"/>
    <property type="match status" value="1"/>
</dbReference>
<name>A0A194V4W9_CYTMA</name>
<dbReference type="InterPro" id="IPR000073">
    <property type="entry name" value="AB_hydrolase_1"/>
</dbReference>
<protein>
    <submittedName>
        <fullName evidence="2">Pheophorbidase</fullName>
    </submittedName>
</protein>
<dbReference type="EMBL" id="KN714722">
    <property type="protein sequence ID" value="KUI58959.1"/>
    <property type="molecule type" value="Genomic_DNA"/>
</dbReference>
<proteinExistence type="predicted"/>
<dbReference type="PANTHER" id="PTHR37017:SF11">
    <property type="entry name" value="ESTERASE_LIPASE_THIOESTERASE DOMAIN-CONTAINING PROTEIN"/>
    <property type="match status" value="1"/>
</dbReference>
<dbReference type="OrthoDB" id="1263307at2759"/>
<dbReference type="STRING" id="694573.A0A194V4W9"/>